<dbReference type="EMBL" id="VSWD01000001">
    <property type="protein sequence ID" value="KAK3108497.1"/>
    <property type="molecule type" value="Genomic_DNA"/>
</dbReference>
<dbReference type="Pfam" id="PF00002">
    <property type="entry name" value="7tm_2"/>
    <property type="match status" value="1"/>
</dbReference>
<dbReference type="Gene3D" id="4.10.1240.10">
    <property type="entry name" value="GPCR, family 2, extracellular hormone receptor domain"/>
    <property type="match status" value="1"/>
</dbReference>
<dbReference type="SUPFAM" id="SSF111418">
    <property type="entry name" value="Hormone receptor domain"/>
    <property type="match status" value="1"/>
</dbReference>
<keyword evidence="3" id="KW-1003">Cell membrane</keyword>
<proteinExistence type="inferred from homology"/>
<dbReference type="GO" id="GO:0005886">
    <property type="term" value="C:plasma membrane"/>
    <property type="evidence" value="ECO:0007669"/>
    <property type="project" value="UniProtKB-SubCell"/>
</dbReference>
<dbReference type="InterPro" id="IPR036445">
    <property type="entry name" value="GPCR_2_extracell_dom_sf"/>
</dbReference>
<evidence type="ECO:0000256" key="10">
    <source>
        <dbReference type="ARBA" id="ARBA00023224"/>
    </source>
</evidence>
<keyword evidence="4 11" id="KW-0812">Transmembrane</keyword>
<feature type="transmembrane region" description="Helical" evidence="11">
    <location>
        <begin position="342"/>
        <end position="364"/>
    </location>
</feature>
<dbReference type="PRINTS" id="PR00249">
    <property type="entry name" value="GPCRSECRETIN"/>
</dbReference>
<feature type="transmembrane region" description="Helical" evidence="11">
    <location>
        <begin position="384"/>
        <end position="401"/>
    </location>
</feature>
<dbReference type="PROSITE" id="PS00649">
    <property type="entry name" value="G_PROTEIN_RECEP_F2_1"/>
    <property type="match status" value="1"/>
</dbReference>
<organism evidence="14 15">
    <name type="scientific">Pinctada imbricata</name>
    <name type="common">Atlantic pearl-oyster</name>
    <name type="synonym">Pinctada martensii</name>
    <dbReference type="NCBI Taxonomy" id="66713"/>
    <lineage>
        <taxon>Eukaryota</taxon>
        <taxon>Metazoa</taxon>
        <taxon>Spiralia</taxon>
        <taxon>Lophotrochozoa</taxon>
        <taxon>Mollusca</taxon>
        <taxon>Bivalvia</taxon>
        <taxon>Autobranchia</taxon>
        <taxon>Pteriomorphia</taxon>
        <taxon>Pterioida</taxon>
        <taxon>Pterioidea</taxon>
        <taxon>Pteriidae</taxon>
        <taxon>Pinctada</taxon>
    </lineage>
</organism>
<gene>
    <name evidence="14" type="ORF">FSP39_009266</name>
</gene>
<keyword evidence="10" id="KW-0807">Transducer</keyword>
<dbReference type="InterPro" id="IPR017981">
    <property type="entry name" value="GPCR_2-like_7TM"/>
</dbReference>
<keyword evidence="6" id="KW-0297">G-protein coupled receptor</keyword>
<evidence type="ECO:0000259" key="13">
    <source>
        <dbReference type="PROSITE" id="PS50261"/>
    </source>
</evidence>
<evidence type="ECO:0000256" key="11">
    <source>
        <dbReference type="SAM" id="Phobius"/>
    </source>
</evidence>
<keyword evidence="5 11" id="KW-1133">Transmembrane helix</keyword>
<dbReference type="GO" id="GO:0008528">
    <property type="term" value="F:G protein-coupled peptide receptor activity"/>
    <property type="evidence" value="ECO:0007669"/>
    <property type="project" value="TreeGrafter"/>
</dbReference>
<feature type="transmembrane region" description="Helical" evidence="11">
    <location>
        <begin position="220"/>
        <end position="242"/>
    </location>
</feature>
<evidence type="ECO:0000256" key="3">
    <source>
        <dbReference type="ARBA" id="ARBA00022475"/>
    </source>
</evidence>
<evidence type="ECO:0000256" key="8">
    <source>
        <dbReference type="ARBA" id="ARBA00023170"/>
    </source>
</evidence>
<accession>A0AA88YMR1</accession>
<dbReference type="Pfam" id="PF02793">
    <property type="entry name" value="HRM"/>
    <property type="match status" value="1"/>
</dbReference>
<comment type="caution">
    <text evidence="14">The sequence shown here is derived from an EMBL/GenBank/DDBJ whole genome shotgun (WGS) entry which is preliminary data.</text>
</comment>
<keyword evidence="7 11" id="KW-0472">Membrane</keyword>
<evidence type="ECO:0000256" key="1">
    <source>
        <dbReference type="ARBA" id="ARBA00004651"/>
    </source>
</evidence>
<dbReference type="PANTHER" id="PTHR45620:SF42">
    <property type="entry name" value="G-PROTEIN COUPLED RECEPTOR SEB-2"/>
    <property type="match status" value="1"/>
</dbReference>
<evidence type="ECO:0000256" key="9">
    <source>
        <dbReference type="ARBA" id="ARBA00023180"/>
    </source>
</evidence>
<feature type="transmembrane region" description="Helical" evidence="11">
    <location>
        <begin position="302"/>
        <end position="322"/>
    </location>
</feature>
<dbReference type="GO" id="GO:0007188">
    <property type="term" value="P:adenylate cyclase-modulating G protein-coupled receptor signaling pathway"/>
    <property type="evidence" value="ECO:0007669"/>
    <property type="project" value="TreeGrafter"/>
</dbReference>
<dbReference type="GO" id="GO:0007166">
    <property type="term" value="P:cell surface receptor signaling pathway"/>
    <property type="evidence" value="ECO:0007669"/>
    <property type="project" value="InterPro"/>
</dbReference>
<dbReference type="InterPro" id="IPR017983">
    <property type="entry name" value="GPCR_2_secretin-like_CS"/>
</dbReference>
<dbReference type="InterPro" id="IPR050332">
    <property type="entry name" value="GPCR_2"/>
</dbReference>
<keyword evidence="8" id="KW-0675">Receptor</keyword>
<keyword evidence="9" id="KW-0325">Glycoprotein</keyword>
<sequence length="515" mass="59562">MRGMRDCTEGNIWMYKIITCIVCYDELFHFKEDLYYDYPKPRLVPRNGSLYYQSTDKFIPYIGNDDAMADVCKSLSSEKCDKWKNCCKAAMDCCERHQKMNISSSEHVGPRCPRGWDGLSCFMDTDNGTTAYSQCPSYMEYFDTNAYAVKTCHSNGSWYRHPYTGLTWTNYTTCTNIPEQSPLIYTGIITYSVSLVFLMSACSIFLLIKQLRCQQRIKIHFSFFLSLIMQSIMVIVLNKVVFEDHILKGKESIMSKNSAKCKVIVAFLHYATSATFFWMMCEALFLHRCVTIKAFKPPRNLGLFYCIGWGLPWVLVSVWIGIRESFESYNYKCWVHPTAGIRWIISAPQIICLFINLALLIHIFYFLTHGLQVQPNEPSKFRKILHASFMLIPLFGIPWILEIYRSSSDNVNYYTNLVSRIIQGSQVQTYLKQYFNKTCPDCLKRPKQRTFSISSVGTATYHVSQPATPIKNFPNESEGIPHEVFSFAPSKVRFSLQDENRESILPEMVPLNQTI</sequence>
<evidence type="ECO:0000313" key="14">
    <source>
        <dbReference type="EMBL" id="KAK3108497.1"/>
    </source>
</evidence>
<comment type="similarity">
    <text evidence="2">Belongs to the G-protein coupled receptor 2 family.</text>
</comment>
<evidence type="ECO:0000256" key="2">
    <source>
        <dbReference type="ARBA" id="ARBA00005314"/>
    </source>
</evidence>
<reference evidence="14" key="1">
    <citation type="submission" date="2019-08" db="EMBL/GenBank/DDBJ databases">
        <title>The improved chromosome-level genome for the pearl oyster Pinctada fucata martensii using PacBio sequencing and Hi-C.</title>
        <authorList>
            <person name="Zheng Z."/>
        </authorList>
    </citation>
    <scope>NUCLEOTIDE SEQUENCE</scope>
    <source>
        <strain evidence="14">ZZ-2019</strain>
        <tissue evidence="14">Adductor muscle</tissue>
    </source>
</reference>
<dbReference type="InterPro" id="IPR001879">
    <property type="entry name" value="GPCR_2_extracellular_dom"/>
</dbReference>
<dbReference type="InterPro" id="IPR000832">
    <property type="entry name" value="GPCR_2_secretin-like"/>
</dbReference>
<evidence type="ECO:0000313" key="15">
    <source>
        <dbReference type="Proteomes" id="UP001186944"/>
    </source>
</evidence>
<evidence type="ECO:0000256" key="5">
    <source>
        <dbReference type="ARBA" id="ARBA00022989"/>
    </source>
</evidence>
<evidence type="ECO:0000256" key="6">
    <source>
        <dbReference type="ARBA" id="ARBA00023040"/>
    </source>
</evidence>
<comment type="subcellular location">
    <subcellularLocation>
        <location evidence="1">Cell membrane</location>
        <topology evidence="1">Multi-pass membrane protein</topology>
    </subcellularLocation>
</comment>
<feature type="domain" description="G-protein coupled receptors family 2 profile 1" evidence="12">
    <location>
        <begin position="92"/>
        <end position="178"/>
    </location>
</feature>
<dbReference type="Proteomes" id="UP001186944">
    <property type="component" value="Unassembled WGS sequence"/>
</dbReference>
<dbReference type="AlphaFoldDB" id="A0AA88YMR1"/>
<dbReference type="Gene3D" id="1.20.1070.10">
    <property type="entry name" value="Rhodopsin 7-helix transmembrane proteins"/>
    <property type="match status" value="1"/>
</dbReference>
<evidence type="ECO:0000256" key="7">
    <source>
        <dbReference type="ARBA" id="ARBA00023136"/>
    </source>
</evidence>
<feature type="domain" description="G-protein coupled receptors family 2 profile 2" evidence="13">
    <location>
        <begin position="183"/>
        <end position="424"/>
    </location>
</feature>
<protein>
    <submittedName>
        <fullName evidence="14">Uncharacterized protein</fullName>
    </submittedName>
</protein>
<dbReference type="PROSITE" id="PS50261">
    <property type="entry name" value="G_PROTEIN_RECEP_F2_4"/>
    <property type="match status" value="1"/>
</dbReference>
<keyword evidence="15" id="KW-1185">Reference proteome</keyword>
<evidence type="ECO:0000259" key="12">
    <source>
        <dbReference type="PROSITE" id="PS50227"/>
    </source>
</evidence>
<feature type="transmembrane region" description="Helical" evidence="11">
    <location>
        <begin position="183"/>
        <end position="208"/>
    </location>
</feature>
<name>A0AA88YMR1_PINIB</name>
<dbReference type="PROSITE" id="PS50227">
    <property type="entry name" value="G_PROTEIN_RECEP_F2_3"/>
    <property type="match status" value="1"/>
</dbReference>
<evidence type="ECO:0000256" key="4">
    <source>
        <dbReference type="ARBA" id="ARBA00022692"/>
    </source>
</evidence>
<dbReference type="SMART" id="SM00008">
    <property type="entry name" value="HormR"/>
    <property type="match status" value="1"/>
</dbReference>
<feature type="transmembrane region" description="Helical" evidence="11">
    <location>
        <begin position="262"/>
        <end position="281"/>
    </location>
</feature>
<dbReference type="PANTHER" id="PTHR45620">
    <property type="entry name" value="PDF RECEPTOR-LIKE PROTEIN-RELATED"/>
    <property type="match status" value="1"/>
</dbReference>